<dbReference type="EMBL" id="FR871757">
    <property type="protein sequence ID" value="CCB80766.1"/>
    <property type="molecule type" value="Genomic_DNA"/>
</dbReference>
<proteinExistence type="predicted"/>
<accession>F8KPN6</accession>
<dbReference type="HOGENOM" id="CLU_3290574_0_0_7"/>
<protein>
    <submittedName>
        <fullName evidence="1">Uncharacterized protein</fullName>
    </submittedName>
</protein>
<keyword evidence="2" id="KW-1185">Reference proteome</keyword>
<reference evidence="1 2" key="1">
    <citation type="journal article" date="2011" name="J. Bacteriol.">
        <title>Genome sequence of Helicobacter bizzozeronii strain CIII-1, an isolate from human gastric mucosa.</title>
        <authorList>
            <person name="Schott T."/>
            <person name="Rossi M."/>
            <person name="Hanninen M.L."/>
        </authorList>
    </citation>
    <scope>NUCLEOTIDE SEQUENCE [LARGE SCALE GENOMIC DNA]</scope>
    <source>
        <strain evidence="1 2">CIII-1</strain>
    </source>
</reference>
<dbReference type="KEGG" id="hbi:HBZC1_17800"/>
<organism evidence="1 2">
    <name type="scientific">Helicobacter bizzozeronii (strain CIII-1)</name>
    <dbReference type="NCBI Taxonomy" id="1002804"/>
    <lineage>
        <taxon>Bacteria</taxon>
        <taxon>Pseudomonadati</taxon>
        <taxon>Campylobacterota</taxon>
        <taxon>Epsilonproteobacteria</taxon>
        <taxon>Campylobacterales</taxon>
        <taxon>Helicobacteraceae</taxon>
        <taxon>Helicobacter</taxon>
    </lineage>
</organism>
<gene>
    <name evidence="1" type="ordered locus">HBZC1_17800</name>
</gene>
<evidence type="ECO:0000313" key="1">
    <source>
        <dbReference type="EMBL" id="CCB80766.1"/>
    </source>
</evidence>
<evidence type="ECO:0000313" key="2">
    <source>
        <dbReference type="Proteomes" id="UP000008387"/>
    </source>
</evidence>
<sequence length="40" mass="4734">MHLRAELVTCLETQVVREWSLGVKPRKTLPFKTKIGRVRR</sequence>
<name>F8KPN6_HELBC</name>
<dbReference type="Proteomes" id="UP000008387">
    <property type="component" value="Chromosome"/>
</dbReference>
<dbReference type="AlphaFoldDB" id="F8KPN6"/>